<evidence type="ECO:0000313" key="3">
    <source>
        <dbReference type="EMBL" id="MFB9313992.1"/>
    </source>
</evidence>
<organism evidence="3 4">
    <name type="scientific">Nocardioides plantarum</name>
    <dbReference type="NCBI Taxonomy" id="29299"/>
    <lineage>
        <taxon>Bacteria</taxon>
        <taxon>Bacillati</taxon>
        <taxon>Actinomycetota</taxon>
        <taxon>Actinomycetes</taxon>
        <taxon>Propionibacteriales</taxon>
        <taxon>Nocardioidaceae</taxon>
        <taxon>Nocardioides</taxon>
    </lineage>
</organism>
<accession>A0ABV5KB91</accession>
<reference evidence="3 4" key="1">
    <citation type="submission" date="2024-09" db="EMBL/GenBank/DDBJ databases">
        <authorList>
            <person name="Sun Q."/>
            <person name="Mori K."/>
        </authorList>
    </citation>
    <scope>NUCLEOTIDE SEQUENCE [LARGE SCALE GENOMIC DNA]</scope>
    <source>
        <strain evidence="3 4">JCM 9626</strain>
    </source>
</reference>
<dbReference type="PANTHER" id="PTHR32309">
    <property type="entry name" value="TYROSINE-PROTEIN KINASE"/>
    <property type="match status" value="1"/>
</dbReference>
<dbReference type="PANTHER" id="PTHR32309:SF31">
    <property type="entry name" value="CAPSULAR EXOPOLYSACCHARIDE FAMILY"/>
    <property type="match status" value="1"/>
</dbReference>
<evidence type="ECO:0000256" key="1">
    <source>
        <dbReference type="SAM" id="MobiDB-lite"/>
    </source>
</evidence>
<dbReference type="Proteomes" id="UP001589750">
    <property type="component" value="Unassembled WGS sequence"/>
</dbReference>
<sequence length="564" mass="58088">MSSRPHDEPAGARPVRRLVGATVRRLDGATVPRLVVVTALLLAVAGAAVGAWWGERQSVERQATAVILLNPLQGNPFSPDARGDDLVNLETEAQLVTSDSVLDKLAATLPRAPVVTGDDVSVAVPPNTQLLSISVTGATDQEAEAATQALATLYLDYRKARTQSALFNQRANIDEQIQQRTTERSALVSRLDALEPGSPGSSLLTQQILAAVTQISELRTQLGEVGSVSLDPGQLVTPASASGGGLLPAGPWAPAGLGLLLGAVCGGVGAAQLSRRGDLVRGRDDLDDLDALCWGSIAASDRAGAARLRAVLLAARQGPTTVVLVCRAGPAGAPSGRRALATSCVESLATSLAAARLRTVLVDVGGHTGDDPRGGAAGLVDVVQGTSDPGSALDWDGELGRLGLGRDGAAFDDLVATPEMDAVLLELRATADLVLLHADAPASPRAQALAAGADLVVLEVPVGVVSLASLRSDLESLSRAGAGSIGLVLVSRDPRERGTPRPGEPRAGTPSNNVRPLKADPLERTQGRDVRATRRLARLARLARFARLAPRDAAPVGVRPREGA</sequence>
<dbReference type="RefSeq" id="WP_140007472.1">
    <property type="nucleotide sequence ID" value="NZ_JBHMDG010000015.1"/>
</dbReference>
<feature type="compositionally biased region" description="Basic and acidic residues" evidence="1">
    <location>
        <begin position="517"/>
        <end position="531"/>
    </location>
</feature>
<dbReference type="InterPro" id="IPR027417">
    <property type="entry name" value="P-loop_NTPase"/>
</dbReference>
<feature type="region of interest" description="Disordered" evidence="1">
    <location>
        <begin position="490"/>
        <end position="531"/>
    </location>
</feature>
<comment type="caution">
    <text evidence="3">The sequence shown here is derived from an EMBL/GenBank/DDBJ whole genome shotgun (WGS) entry which is preliminary data.</text>
</comment>
<evidence type="ECO:0000313" key="4">
    <source>
        <dbReference type="Proteomes" id="UP001589750"/>
    </source>
</evidence>
<feature type="transmembrane region" description="Helical" evidence="2">
    <location>
        <begin position="34"/>
        <end position="54"/>
    </location>
</feature>
<keyword evidence="2" id="KW-1133">Transmembrane helix</keyword>
<dbReference type="InterPro" id="IPR050445">
    <property type="entry name" value="Bact_polysacc_biosynth/exp"/>
</dbReference>
<gene>
    <name evidence="3" type="ORF">ACFFRI_13135</name>
</gene>
<keyword evidence="2" id="KW-0472">Membrane</keyword>
<protein>
    <submittedName>
        <fullName evidence="3">Uncharacterized protein</fullName>
    </submittedName>
</protein>
<keyword evidence="4" id="KW-1185">Reference proteome</keyword>
<evidence type="ECO:0000256" key="2">
    <source>
        <dbReference type="SAM" id="Phobius"/>
    </source>
</evidence>
<dbReference type="Gene3D" id="3.40.50.300">
    <property type="entry name" value="P-loop containing nucleotide triphosphate hydrolases"/>
    <property type="match status" value="1"/>
</dbReference>
<proteinExistence type="predicted"/>
<dbReference type="EMBL" id="JBHMDG010000015">
    <property type="protein sequence ID" value="MFB9313992.1"/>
    <property type="molecule type" value="Genomic_DNA"/>
</dbReference>
<name>A0ABV5KB91_9ACTN</name>
<keyword evidence="2" id="KW-0812">Transmembrane</keyword>